<comment type="function">
    <text evidence="3">Required for maturation of urease via the functional incorporation of the urease nickel metallocenter.</text>
</comment>
<keyword evidence="3" id="KW-0963">Cytoplasm</keyword>
<comment type="caution">
    <text evidence="4">The sequence shown here is derived from an EMBL/GenBank/DDBJ whole genome shotgun (WGS) entry which is preliminary data.</text>
</comment>
<evidence type="ECO:0000313" key="5">
    <source>
        <dbReference type="Proteomes" id="UP001552427"/>
    </source>
</evidence>
<evidence type="ECO:0000313" key="4">
    <source>
        <dbReference type="EMBL" id="MEV4284899.1"/>
    </source>
</evidence>
<dbReference type="PANTHER" id="PTHR33643">
    <property type="entry name" value="UREASE ACCESSORY PROTEIN D"/>
    <property type="match status" value="1"/>
</dbReference>
<comment type="similarity">
    <text evidence="1 3">Belongs to the UreD family.</text>
</comment>
<keyword evidence="5" id="KW-1185">Reference proteome</keyword>
<evidence type="ECO:0000256" key="2">
    <source>
        <dbReference type="ARBA" id="ARBA00023186"/>
    </source>
</evidence>
<dbReference type="HAMAP" id="MF_01384">
    <property type="entry name" value="UreD"/>
    <property type="match status" value="1"/>
</dbReference>
<dbReference type="PANTHER" id="PTHR33643:SF1">
    <property type="entry name" value="UREASE ACCESSORY PROTEIN D"/>
    <property type="match status" value="1"/>
</dbReference>
<dbReference type="EMBL" id="JBFARM010000002">
    <property type="protein sequence ID" value="MEV4284899.1"/>
    <property type="molecule type" value="Genomic_DNA"/>
</dbReference>
<protein>
    <recommendedName>
        <fullName evidence="3">Urease accessory protein UreD</fullName>
    </recommendedName>
</protein>
<dbReference type="InterPro" id="IPR002669">
    <property type="entry name" value="UreD"/>
</dbReference>
<organism evidence="4 5">
    <name type="scientific">Nonomuraea bangladeshensis</name>
    <dbReference type="NCBI Taxonomy" id="404385"/>
    <lineage>
        <taxon>Bacteria</taxon>
        <taxon>Bacillati</taxon>
        <taxon>Actinomycetota</taxon>
        <taxon>Actinomycetes</taxon>
        <taxon>Streptosporangiales</taxon>
        <taxon>Streptosporangiaceae</taxon>
        <taxon>Nonomuraea</taxon>
    </lineage>
</organism>
<dbReference type="Pfam" id="PF01774">
    <property type="entry name" value="UreD"/>
    <property type="match status" value="1"/>
</dbReference>
<accession>A0ABV3GXB0</accession>
<comment type="subcellular location">
    <subcellularLocation>
        <location evidence="3">Cytoplasm</location>
    </subcellularLocation>
</comment>
<name>A0ABV3GXB0_9ACTN</name>
<dbReference type="RefSeq" id="WP_364445322.1">
    <property type="nucleotide sequence ID" value="NZ_JBFARM010000002.1"/>
</dbReference>
<comment type="subunit">
    <text evidence="3">UreD, UreF and UreG form a complex that acts as a GTP-hydrolysis-dependent molecular chaperone, activating the urease apoprotein by helping to assemble the nickel containing metallocenter of UreC. The UreE protein probably delivers the nickel.</text>
</comment>
<gene>
    <name evidence="3" type="primary">ureD</name>
    <name evidence="4" type="ORF">AB0K40_05295</name>
</gene>
<keyword evidence="2 3" id="KW-0143">Chaperone</keyword>
<sequence>MLAERLDRLAAGHYTIPSVPEEVARHAQALDTLPVGTSGKVGVLDLAFERRGGRTELTGHYQKTPLQIMRPLYYDPARPDLPYVFVMSAGAGVLQGDRYRIDVTCGAGASVHVTTQTATKVYRMEQDYGTQLVRLTAGPGGYLEYLPDPVIPFAGSRFYQRTHLTCDPGASAIVAETMLAGRLARGERHAYTAYCSDLSVHRPGGALLFADPLRLVPGRSPVAGPAMFGEHGVLATLYVITQAVEAGALADALHEAAAGSGTAGGASTLPNGAGAWVRLLGPESPPVLATLDRLWDLARRLIVGHPAPDRRKP</sequence>
<proteinExistence type="inferred from homology"/>
<evidence type="ECO:0000256" key="3">
    <source>
        <dbReference type="HAMAP-Rule" id="MF_01384"/>
    </source>
</evidence>
<dbReference type="Proteomes" id="UP001552427">
    <property type="component" value="Unassembled WGS sequence"/>
</dbReference>
<reference evidence="4 5" key="1">
    <citation type="submission" date="2024-06" db="EMBL/GenBank/DDBJ databases">
        <title>The Natural Products Discovery Center: Release of the First 8490 Sequenced Strains for Exploring Actinobacteria Biosynthetic Diversity.</title>
        <authorList>
            <person name="Kalkreuter E."/>
            <person name="Kautsar S.A."/>
            <person name="Yang D."/>
            <person name="Bader C.D."/>
            <person name="Teijaro C.N."/>
            <person name="Fluegel L."/>
            <person name="Davis C.M."/>
            <person name="Simpson J.R."/>
            <person name="Lauterbach L."/>
            <person name="Steele A.D."/>
            <person name="Gui C."/>
            <person name="Meng S."/>
            <person name="Li G."/>
            <person name="Viehrig K."/>
            <person name="Ye F."/>
            <person name="Su P."/>
            <person name="Kiefer A.F."/>
            <person name="Nichols A."/>
            <person name="Cepeda A.J."/>
            <person name="Yan W."/>
            <person name="Fan B."/>
            <person name="Jiang Y."/>
            <person name="Adhikari A."/>
            <person name="Zheng C.-J."/>
            <person name="Schuster L."/>
            <person name="Cowan T.M."/>
            <person name="Smanski M.J."/>
            <person name="Chevrette M.G."/>
            <person name="De Carvalho L.P.S."/>
            <person name="Shen B."/>
        </authorList>
    </citation>
    <scope>NUCLEOTIDE SEQUENCE [LARGE SCALE GENOMIC DNA]</scope>
    <source>
        <strain evidence="4 5">NPDC049574</strain>
    </source>
</reference>
<evidence type="ECO:0000256" key="1">
    <source>
        <dbReference type="ARBA" id="ARBA00007177"/>
    </source>
</evidence>
<keyword evidence="3" id="KW-0996">Nickel insertion</keyword>